<gene>
    <name evidence="2" type="ORF">FDENT_12701</name>
</gene>
<reference evidence="2 3" key="1">
    <citation type="submission" date="2020-05" db="EMBL/GenBank/DDBJ databases">
        <title>Identification and distribution of gene clusters putatively required for synthesis of sphingolipid metabolism inhibitors in phylogenetically diverse species of the filamentous fungus Fusarium.</title>
        <authorList>
            <person name="Kim H.-S."/>
            <person name="Busman M."/>
            <person name="Brown D.W."/>
            <person name="Divon H."/>
            <person name="Uhlig S."/>
            <person name="Proctor R.H."/>
        </authorList>
    </citation>
    <scope>NUCLEOTIDE SEQUENCE [LARGE SCALE GENOMIC DNA]</scope>
    <source>
        <strain evidence="2 3">NRRL 25311</strain>
    </source>
</reference>
<accession>A0A8H5T5K4</accession>
<feature type="compositionally biased region" description="Low complexity" evidence="1">
    <location>
        <begin position="140"/>
        <end position="151"/>
    </location>
</feature>
<dbReference type="AlphaFoldDB" id="A0A8H5T5K4"/>
<feature type="compositionally biased region" description="Pro residues" evidence="1">
    <location>
        <begin position="129"/>
        <end position="139"/>
    </location>
</feature>
<evidence type="ECO:0000313" key="2">
    <source>
        <dbReference type="EMBL" id="KAF5665051.1"/>
    </source>
</evidence>
<evidence type="ECO:0000313" key="3">
    <source>
        <dbReference type="Proteomes" id="UP000562682"/>
    </source>
</evidence>
<evidence type="ECO:0000256" key="1">
    <source>
        <dbReference type="SAM" id="MobiDB-lite"/>
    </source>
</evidence>
<organism evidence="2 3">
    <name type="scientific">Fusarium denticulatum</name>
    <dbReference type="NCBI Taxonomy" id="48507"/>
    <lineage>
        <taxon>Eukaryota</taxon>
        <taxon>Fungi</taxon>
        <taxon>Dikarya</taxon>
        <taxon>Ascomycota</taxon>
        <taxon>Pezizomycotina</taxon>
        <taxon>Sordariomycetes</taxon>
        <taxon>Hypocreomycetidae</taxon>
        <taxon>Hypocreales</taxon>
        <taxon>Nectriaceae</taxon>
        <taxon>Fusarium</taxon>
        <taxon>Fusarium fujikuroi species complex</taxon>
    </lineage>
</organism>
<protein>
    <submittedName>
        <fullName evidence="2">Uncharacterized protein</fullName>
    </submittedName>
</protein>
<name>A0A8H5T5K4_9HYPO</name>
<feature type="region of interest" description="Disordered" evidence="1">
    <location>
        <begin position="128"/>
        <end position="151"/>
    </location>
</feature>
<comment type="caution">
    <text evidence="2">The sequence shown here is derived from an EMBL/GenBank/DDBJ whole genome shotgun (WGS) entry which is preliminary data.</text>
</comment>
<sequence length="151" mass="17184">MSKYGLRDPSEVNPFDEKARIQWLSAYLRADGRYNEKRLIERYRLAVKAVGAKAHALATEQGIETHDVGKVFFEYHVDKTVWLDIYKAAATIGRATDWPWKEMPDSKDMSEGSSVTYRAWRVENNLPVPEFPVPDPTAPPTQQAQVSADET</sequence>
<dbReference type="Proteomes" id="UP000562682">
    <property type="component" value="Unassembled WGS sequence"/>
</dbReference>
<keyword evidence="3" id="KW-1185">Reference proteome</keyword>
<proteinExistence type="predicted"/>
<dbReference type="EMBL" id="JAAOAK010000454">
    <property type="protein sequence ID" value="KAF5665051.1"/>
    <property type="molecule type" value="Genomic_DNA"/>
</dbReference>